<evidence type="ECO:0000256" key="2">
    <source>
        <dbReference type="ARBA" id="ARBA00022448"/>
    </source>
</evidence>
<evidence type="ECO:0000313" key="12">
    <source>
        <dbReference type="EMBL" id="MBO8427108.1"/>
    </source>
</evidence>
<evidence type="ECO:0000256" key="9">
    <source>
        <dbReference type="SAM" id="Phobius"/>
    </source>
</evidence>
<protein>
    <submittedName>
        <fullName evidence="12">ABC transporter ATP-binding protein</fullName>
    </submittedName>
</protein>
<sequence length="586" mass="65738">MIKKLFHYLKPYKKETIIALICTMLETMLEIVVPFLMNYILQNNLGIFYGEDNIITSADYSIVFGVGGAMIGCAIFAFTVGIISAKYTAICGRGLGATLRDEEFKKIQNFSFKNLDKFRASSLITRLTNDITIIQDSFCQSFRASVRSPILLIFSLVLAFIVSPYLGLIFLVAVPLLTVILALLLKFVTPKFKALQKIVDKLNQTTQETIIAIRTIKAYVKEDYEQLKFNNVNEDLKKTSSSAFSLIAMNMPAIQFVTYSTIIALLFFGSMFFNKGLIQDVSEISTFLTYIMQLLASLRMLSNVFMLVNRSSASVYRVMEVLDTFSEIVNKIDSTLTPKSGSILMKDVYFKYDLNAKEYVLSDINIDIKSGEYIGIIGQTGSGKTTLINLIERFYDVTKGEILIDNKDIKEYSLKTLHDSISISFQGPLLFSGTVLDNLKRGNKNATKEEIIEACKISCSYDFIINQLDNGFDTYIGQGGTTVSGGQRQRLCLARALLKNPKILILDDSFSALDHITEGKVKENLKKLTNITKIVISQKVSAIEDADKIIVLNNGKINNIGTHEELLVKDEIYRNIYKIQSEGKLE</sequence>
<evidence type="ECO:0000256" key="1">
    <source>
        <dbReference type="ARBA" id="ARBA00004651"/>
    </source>
</evidence>
<evidence type="ECO:0000259" key="11">
    <source>
        <dbReference type="PROSITE" id="PS50929"/>
    </source>
</evidence>
<dbReference type="PANTHER" id="PTHR43394:SF1">
    <property type="entry name" value="ATP-BINDING CASSETTE SUB-FAMILY B MEMBER 10, MITOCHONDRIAL"/>
    <property type="match status" value="1"/>
</dbReference>
<evidence type="ECO:0000256" key="6">
    <source>
        <dbReference type="ARBA" id="ARBA00022840"/>
    </source>
</evidence>
<dbReference type="InterPro" id="IPR017871">
    <property type="entry name" value="ABC_transporter-like_CS"/>
</dbReference>
<feature type="transmembrane region" description="Helical" evidence="9">
    <location>
        <begin position="16"/>
        <end position="40"/>
    </location>
</feature>
<accession>A0A9D9DI14</accession>
<feature type="domain" description="ABC transporter" evidence="10">
    <location>
        <begin position="343"/>
        <end position="579"/>
    </location>
</feature>
<comment type="caution">
    <text evidence="12">The sequence shown here is derived from an EMBL/GenBank/DDBJ whole genome shotgun (WGS) entry which is preliminary data.</text>
</comment>
<dbReference type="CDD" id="cd18548">
    <property type="entry name" value="ABC_6TM_Tm287_like"/>
    <property type="match status" value="1"/>
</dbReference>
<dbReference type="SMART" id="SM00382">
    <property type="entry name" value="AAA"/>
    <property type="match status" value="1"/>
</dbReference>
<name>A0A9D9DI14_9BACL</name>
<dbReference type="GO" id="GO:0005886">
    <property type="term" value="C:plasma membrane"/>
    <property type="evidence" value="ECO:0007669"/>
    <property type="project" value="UniProtKB-SubCell"/>
</dbReference>
<dbReference type="Pfam" id="PF00664">
    <property type="entry name" value="ABC_membrane"/>
    <property type="match status" value="1"/>
</dbReference>
<dbReference type="InterPro" id="IPR011527">
    <property type="entry name" value="ABC1_TM_dom"/>
</dbReference>
<evidence type="ECO:0000256" key="7">
    <source>
        <dbReference type="ARBA" id="ARBA00022989"/>
    </source>
</evidence>
<feature type="transmembrane region" description="Helical" evidence="9">
    <location>
        <begin position="168"/>
        <end position="188"/>
    </location>
</feature>
<dbReference type="PROSITE" id="PS50929">
    <property type="entry name" value="ABC_TM1F"/>
    <property type="match status" value="1"/>
</dbReference>
<dbReference type="PANTHER" id="PTHR43394">
    <property type="entry name" value="ATP-DEPENDENT PERMEASE MDL1, MITOCHONDRIAL"/>
    <property type="match status" value="1"/>
</dbReference>
<keyword evidence="6 12" id="KW-0067">ATP-binding</keyword>
<dbReference type="GO" id="GO:0016887">
    <property type="term" value="F:ATP hydrolysis activity"/>
    <property type="evidence" value="ECO:0007669"/>
    <property type="project" value="InterPro"/>
</dbReference>
<keyword evidence="8 9" id="KW-0472">Membrane</keyword>
<keyword evidence="7 9" id="KW-1133">Transmembrane helix</keyword>
<evidence type="ECO:0000256" key="4">
    <source>
        <dbReference type="ARBA" id="ARBA00022692"/>
    </source>
</evidence>
<dbReference type="Gene3D" id="3.40.50.300">
    <property type="entry name" value="P-loop containing nucleotide triphosphate hydrolases"/>
    <property type="match status" value="1"/>
</dbReference>
<dbReference type="InterPro" id="IPR039421">
    <property type="entry name" value="Type_1_exporter"/>
</dbReference>
<dbReference type="PROSITE" id="PS00211">
    <property type="entry name" value="ABC_TRANSPORTER_1"/>
    <property type="match status" value="1"/>
</dbReference>
<keyword evidence="2" id="KW-0813">Transport</keyword>
<dbReference type="Proteomes" id="UP000823613">
    <property type="component" value="Unassembled WGS sequence"/>
</dbReference>
<dbReference type="GO" id="GO:0015421">
    <property type="term" value="F:ABC-type oligopeptide transporter activity"/>
    <property type="evidence" value="ECO:0007669"/>
    <property type="project" value="TreeGrafter"/>
</dbReference>
<dbReference type="Gene3D" id="1.20.1560.10">
    <property type="entry name" value="ABC transporter type 1, transmembrane domain"/>
    <property type="match status" value="1"/>
</dbReference>
<dbReference type="InterPro" id="IPR003439">
    <property type="entry name" value="ABC_transporter-like_ATP-bd"/>
</dbReference>
<dbReference type="EMBL" id="JADIMY010000016">
    <property type="protein sequence ID" value="MBO8427108.1"/>
    <property type="molecule type" value="Genomic_DNA"/>
</dbReference>
<comment type="subcellular location">
    <subcellularLocation>
        <location evidence="1">Cell membrane</location>
        <topology evidence="1">Multi-pass membrane protein</topology>
    </subcellularLocation>
</comment>
<evidence type="ECO:0000256" key="5">
    <source>
        <dbReference type="ARBA" id="ARBA00022741"/>
    </source>
</evidence>
<reference evidence="12" key="2">
    <citation type="journal article" date="2021" name="PeerJ">
        <title>Extensive microbial diversity within the chicken gut microbiome revealed by metagenomics and culture.</title>
        <authorList>
            <person name="Gilroy R."/>
            <person name="Ravi A."/>
            <person name="Getino M."/>
            <person name="Pursley I."/>
            <person name="Horton D.L."/>
            <person name="Alikhan N.F."/>
            <person name="Baker D."/>
            <person name="Gharbi K."/>
            <person name="Hall N."/>
            <person name="Watson M."/>
            <person name="Adriaenssens E.M."/>
            <person name="Foster-Nyarko E."/>
            <person name="Jarju S."/>
            <person name="Secka A."/>
            <person name="Antonio M."/>
            <person name="Oren A."/>
            <person name="Chaudhuri R.R."/>
            <person name="La Ragione R."/>
            <person name="Hildebrand F."/>
            <person name="Pallen M.J."/>
        </authorList>
    </citation>
    <scope>NUCLEOTIDE SEQUENCE</scope>
    <source>
        <strain evidence="12">11159</strain>
    </source>
</reference>
<evidence type="ECO:0000313" key="13">
    <source>
        <dbReference type="Proteomes" id="UP000823613"/>
    </source>
</evidence>
<dbReference type="InterPro" id="IPR027417">
    <property type="entry name" value="P-loop_NTPase"/>
</dbReference>
<dbReference type="SUPFAM" id="SSF52540">
    <property type="entry name" value="P-loop containing nucleoside triphosphate hydrolases"/>
    <property type="match status" value="1"/>
</dbReference>
<evidence type="ECO:0000256" key="3">
    <source>
        <dbReference type="ARBA" id="ARBA00022475"/>
    </source>
</evidence>
<dbReference type="AlphaFoldDB" id="A0A9D9DI14"/>
<evidence type="ECO:0000256" key="8">
    <source>
        <dbReference type="ARBA" id="ARBA00023136"/>
    </source>
</evidence>
<dbReference type="SUPFAM" id="SSF90123">
    <property type="entry name" value="ABC transporter transmembrane region"/>
    <property type="match status" value="1"/>
</dbReference>
<dbReference type="InterPro" id="IPR003593">
    <property type="entry name" value="AAA+_ATPase"/>
</dbReference>
<dbReference type="PROSITE" id="PS50893">
    <property type="entry name" value="ABC_TRANSPORTER_2"/>
    <property type="match status" value="1"/>
</dbReference>
<feature type="transmembrane region" description="Helical" evidence="9">
    <location>
        <begin position="144"/>
        <end position="162"/>
    </location>
</feature>
<feature type="transmembrane region" description="Helical" evidence="9">
    <location>
        <begin position="243"/>
        <end position="267"/>
    </location>
</feature>
<gene>
    <name evidence="12" type="ORF">IAC58_00910</name>
</gene>
<dbReference type="FunFam" id="3.40.50.300:FF:000221">
    <property type="entry name" value="Multidrug ABC transporter ATP-binding protein"/>
    <property type="match status" value="1"/>
</dbReference>
<dbReference type="Pfam" id="PF00005">
    <property type="entry name" value="ABC_tran"/>
    <property type="match status" value="1"/>
</dbReference>
<organism evidence="12 13">
    <name type="scientific">Candidatus Onthovivens merdipullorum</name>
    <dbReference type="NCBI Taxonomy" id="2840889"/>
    <lineage>
        <taxon>Bacteria</taxon>
        <taxon>Bacillati</taxon>
        <taxon>Bacillota</taxon>
        <taxon>Bacilli</taxon>
        <taxon>Bacillales</taxon>
        <taxon>Candidatus Onthovivens</taxon>
    </lineage>
</organism>
<feature type="domain" description="ABC transmembrane type-1" evidence="11">
    <location>
        <begin position="17"/>
        <end position="310"/>
    </location>
</feature>
<keyword evidence="4 9" id="KW-0812">Transmembrane</keyword>
<reference evidence="12" key="1">
    <citation type="submission" date="2020-10" db="EMBL/GenBank/DDBJ databases">
        <authorList>
            <person name="Gilroy R."/>
        </authorList>
    </citation>
    <scope>NUCLEOTIDE SEQUENCE</scope>
    <source>
        <strain evidence="12">11159</strain>
    </source>
</reference>
<keyword evidence="3" id="KW-1003">Cell membrane</keyword>
<dbReference type="InterPro" id="IPR036640">
    <property type="entry name" value="ABC1_TM_sf"/>
</dbReference>
<keyword evidence="5" id="KW-0547">Nucleotide-binding</keyword>
<evidence type="ECO:0000259" key="10">
    <source>
        <dbReference type="PROSITE" id="PS50893"/>
    </source>
</evidence>
<proteinExistence type="predicted"/>
<dbReference type="GO" id="GO:0005524">
    <property type="term" value="F:ATP binding"/>
    <property type="evidence" value="ECO:0007669"/>
    <property type="project" value="UniProtKB-KW"/>
</dbReference>
<feature type="transmembrane region" description="Helical" evidence="9">
    <location>
        <begin position="60"/>
        <end position="83"/>
    </location>
</feature>